<sequence>MKHSTATVLVLSQGIVVAPSLLSKLSHQNTKSVRHAIAVSMKTEQHHVAHYDACWLLCAREEI</sequence>
<reference evidence="2" key="1">
    <citation type="submission" date="2014-10" db="EMBL/GenBank/DDBJ databases">
        <authorList>
            <person name="King R."/>
        </authorList>
    </citation>
    <scope>NUCLEOTIDE SEQUENCE [LARGE SCALE GENOMIC DNA]</scope>
    <source>
        <strain evidence="2">A3/5</strain>
    </source>
</reference>
<dbReference type="EMBL" id="LN649230">
    <property type="protein sequence ID" value="CEI62173.1"/>
    <property type="molecule type" value="Genomic_DNA"/>
</dbReference>
<protein>
    <submittedName>
        <fullName evidence="1">Uncharacterized protein</fullName>
    </submittedName>
</protein>
<dbReference type="AlphaFoldDB" id="A0A2L2T3I0"/>
<dbReference type="Proteomes" id="UP000245910">
    <property type="component" value="Chromosome II"/>
</dbReference>
<keyword evidence="2" id="KW-1185">Reference proteome</keyword>
<evidence type="ECO:0000313" key="1">
    <source>
        <dbReference type="EMBL" id="CEI62173.1"/>
    </source>
</evidence>
<accession>A0A2L2T3I0</accession>
<organism evidence="1 2">
    <name type="scientific">Fusarium venenatum</name>
    <dbReference type="NCBI Taxonomy" id="56646"/>
    <lineage>
        <taxon>Eukaryota</taxon>
        <taxon>Fungi</taxon>
        <taxon>Dikarya</taxon>
        <taxon>Ascomycota</taxon>
        <taxon>Pezizomycotina</taxon>
        <taxon>Sordariomycetes</taxon>
        <taxon>Hypocreomycetidae</taxon>
        <taxon>Hypocreales</taxon>
        <taxon>Nectriaceae</taxon>
        <taxon>Fusarium</taxon>
    </lineage>
</organism>
<name>A0A2L2T3I0_9HYPO</name>
<evidence type="ECO:0000313" key="2">
    <source>
        <dbReference type="Proteomes" id="UP000245910"/>
    </source>
</evidence>
<proteinExistence type="predicted"/>